<evidence type="ECO:0000313" key="9">
    <source>
        <dbReference type="Proteomes" id="UP000324288"/>
    </source>
</evidence>
<dbReference type="Pfam" id="PF00528">
    <property type="entry name" value="BPD_transp_1"/>
    <property type="match status" value="1"/>
</dbReference>
<feature type="transmembrane region" description="Helical" evidence="5">
    <location>
        <begin position="304"/>
        <end position="324"/>
    </location>
</feature>
<evidence type="ECO:0000256" key="3">
    <source>
        <dbReference type="ARBA" id="ARBA00022989"/>
    </source>
</evidence>
<feature type="transmembrane region" description="Helical" evidence="5">
    <location>
        <begin position="154"/>
        <end position="176"/>
    </location>
</feature>
<dbReference type="PANTHER" id="PTHR43759">
    <property type="entry name" value="TREHALOSE TRANSPORT SYSTEM PERMEASE PROTEIN SUGA"/>
    <property type="match status" value="1"/>
</dbReference>
<dbReference type="InterPro" id="IPR000515">
    <property type="entry name" value="MetI-like"/>
</dbReference>
<dbReference type="OrthoDB" id="9804439at2"/>
<dbReference type="EMBL" id="LR584267">
    <property type="protein sequence ID" value="VHO00851.1"/>
    <property type="molecule type" value="Genomic_DNA"/>
</dbReference>
<evidence type="ECO:0000256" key="6">
    <source>
        <dbReference type="SAM" id="MobiDB-lite"/>
    </source>
</evidence>
<dbReference type="PANTHER" id="PTHR43759:SF1">
    <property type="entry name" value="GLUCOSE IMPORT SYSTEM PERMEASE PROTEIN GLCT"/>
    <property type="match status" value="1"/>
</dbReference>
<dbReference type="InterPro" id="IPR052730">
    <property type="entry name" value="Sugar_ABC_transporter"/>
</dbReference>
<keyword evidence="2 5" id="KW-0812">Transmembrane</keyword>
<dbReference type="InterPro" id="IPR035906">
    <property type="entry name" value="MetI-like_sf"/>
</dbReference>
<comment type="subcellular location">
    <subcellularLocation>
        <location evidence="5">Cell membrane</location>
        <topology evidence="5">Multi-pass membrane protein</topology>
    </subcellularLocation>
    <subcellularLocation>
        <location evidence="1">Membrane</location>
        <topology evidence="1">Multi-pass membrane protein</topology>
    </subcellularLocation>
</comment>
<dbReference type="GO" id="GO:0055085">
    <property type="term" value="P:transmembrane transport"/>
    <property type="evidence" value="ECO:0007669"/>
    <property type="project" value="InterPro"/>
</dbReference>
<dbReference type="PROSITE" id="PS50928">
    <property type="entry name" value="ABC_TM1"/>
    <property type="match status" value="1"/>
</dbReference>
<dbReference type="GeneID" id="84894928"/>
<feature type="transmembrane region" description="Helical" evidence="5">
    <location>
        <begin position="243"/>
        <end position="265"/>
    </location>
</feature>
<comment type="similarity">
    <text evidence="5">Belongs to the binding-protein-dependent transport system permease family.</text>
</comment>
<keyword evidence="3 5" id="KW-1133">Transmembrane helix</keyword>
<dbReference type="Proteomes" id="UP000324288">
    <property type="component" value="Chromosome"/>
</dbReference>
<evidence type="ECO:0000313" key="8">
    <source>
        <dbReference type="EMBL" id="VHO00851.1"/>
    </source>
</evidence>
<dbReference type="RefSeq" id="WP_053962097.1">
    <property type="nucleotide sequence ID" value="NZ_CP009312.1"/>
</dbReference>
<reference evidence="8 9" key="1">
    <citation type="submission" date="2019-04" db="EMBL/GenBank/DDBJ databases">
        <authorList>
            <person name="Seth-Smith MB H."/>
            <person name="Seth-Smith H."/>
        </authorList>
    </citation>
    <scope>NUCLEOTIDE SEQUENCE [LARGE SCALE GENOMIC DNA]</scope>
    <source>
        <strain evidence="8">USB-603019</strain>
    </source>
</reference>
<keyword evidence="9" id="KW-1185">Reference proteome</keyword>
<feature type="domain" description="ABC transmembrane type-1" evidence="7">
    <location>
        <begin position="117"/>
        <end position="323"/>
    </location>
</feature>
<dbReference type="SUPFAM" id="SSF161098">
    <property type="entry name" value="MetI-like"/>
    <property type="match status" value="1"/>
</dbReference>
<evidence type="ECO:0000259" key="7">
    <source>
        <dbReference type="PROSITE" id="PS50928"/>
    </source>
</evidence>
<accession>A0A5E3ZXD9</accession>
<feature type="region of interest" description="Disordered" evidence="6">
    <location>
        <begin position="1"/>
        <end position="28"/>
    </location>
</feature>
<evidence type="ECO:0000256" key="5">
    <source>
        <dbReference type="RuleBase" id="RU363032"/>
    </source>
</evidence>
<gene>
    <name evidence="8" type="primary">sugA</name>
    <name evidence="8" type="ORF">LC603019_01004</name>
</gene>
<dbReference type="AlphaFoldDB" id="A0A5E3ZXD9"/>
<feature type="transmembrane region" description="Helical" evidence="5">
    <location>
        <begin position="196"/>
        <end position="222"/>
    </location>
</feature>
<keyword evidence="4 5" id="KW-0472">Membrane</keyword>
<protein>
    <submittedName>
        <fullName evidence="8">Trehalose transport system permease protein SugA</fullName>
    </submittedName>
</protein>
<evidence type="ECO:0000256" key="4">
    <source>
        <dbReference type="ARBA" id="ARBA00023136"/>
    </source>
</evidence>
<feature type="transmembrane region" description="Helical" evidence="5">
    <location>
        <begin position="36"/>
        <end position="56"/>
    </location>
</feature>
<sequence>MSAVKTKNSTTERRRDQQLTADGQTHHKRPSARGKVAALLTPALVLIGVIILYPLLSGVVLSFKSDPVLNRHDGFFYPGGFIGLQNYGYWLTHSCSTGSATVGCPPGTLANDFWPALGNTLFFTIVTVLLETIIGIGMALVMAQNFRGRGLLRAAVLVPWAIPTAITAKLWAFLFAEQGIINSLFHTTIAWQTDPWAARFSIILADVWKTTPFMALLILAGLQMIPKELYEAARVDGANAWQRFTRITLPLAKGSIVVAVLFRMLDALRMYDLPYIMVGPNPDSPTATVSQLVVAAIRQDQVNAASALSTLIFLLIFLIALFFVKVLGARLNKQPDSVVAEED</sequence>
<dbReference type="Gene3D" id="1.10.3720.10">
    <property type="entry name" value="MetI-like"/>
    <property type="match status" value="1"/>
</dbReference>
<organism evidence="8 9">
    <name type="scientific">Lawsonella clevelandensis</name>
    <dbReference type="NCBI Taxonomy" id="1528099"/>
    <lineage>
        <taxon>Bacteria</taxon>
        <taxon>Bacillati</taxon>
        <taxon>Actinomycetota</taxon>
        <taxon>Actinomycetes</taxon>
        <taxon>Mycobacteriales</taxon>
        <taxon>Lawsonellaceae</taxon>
        <taxon>Lawsonella</taxon>
    </lineage>
</organism>
<evidence type="ECO:0000256" key="1">
    <source>
        <dbReference type="ARBA" id="ARBA00004141"/>
    </source>
</evidence>
<keyword evidence="5" id="KW-0813">Transport</keyword>
<proteinExistence type="inferred from homology"/>
<name>A0A5E3ZXD9_9ACTN</name>
<feature type="transmembrane region" description="Helical" evidence="5">
    <location>
        <begin position="121"/>
        <end position="142"/>
    </location>
</feature>
<evidence type="ECO:0000256" key="2">
    <source>
        <dbReference type="ARBA" id="ARBA00022692"/>
    </source>
</evidence>
<dbReference type="GO" id="GO:0005886">
    <property type="term" value="C:plasma membrane"/>
    <property type="evidence" value="ECO:0007669"/>
    <property type="project" value="UniProtKB-SubCell"/>
</dbReference>
<dbReference type="CDD" id="cd06261">
    <property type="entry name" value="TM_PBP2"/>
    <property type="match status" value="1"/>
</dbReference>